<evidence type="ECO:0000313" key="2">
    <source>
        <dbReference type="EMBL" id="BAM06216.1"/>
    </source>
</evidence>
<dbReference type="Proteomes" id="UP000007382">
    <property type="component" value="Chromosome"/>
</dbReference>
<evidence type="ECO:0000313" key="3">
    <source>
        <dbReference type="Proteomes" id="UP000007382"/>
    </source>
</evidence>
<protein>
    <submittedName>
        <fullName evidence="2">Uncharacterized protein</fullName>
    </submittedName>
</protein>
<name>I0ILR7_LEPFC</name>
<dbReference type="EMBL" id="AP012342">
    <property type="protein sequence ID" value="BAM06216.1"/>
    <property type="molecule type" value="Genomic_DNA"/>
</dbReference>
<evidence type="ECO:0000256" key="1">
    <source>
        <dbReference type="SAM" id="Phobius"/>
    </source>
</evidence>
<reference evidence="2 3" key="1">
    <citation type="journal article" date="2012" name="J. Bacteriol.">
        <title>Complete Genome Sequence of Leptospirillum ferrooxidans Strain C2-3, Isolated from a Fresh Volcanic Ash Deposit on the Island of Miyake, Japan.</title>
        <authorList>
            <person name="Fujimura R."/>
            <person name="Sato Y."/>
            <person name="Nishizawa T."/>
            <person name="Oshima K."/>
            <person name="Kim S.-W."/>
            <person name="Hattori M."/>
            <person name="Kamijo T."/>
            <person name="Ohta H."/>
        </authorList>
    </citation>
    <scope>NUCLEOTIDE SEQUENCE [LARGE SCALE GENOMIC DNA]</scope>
    <source>
        <strain evidence="2 3">C2-3</strain>
    </source>
</reference>
<accession>I0ILR7</accession>
<reference evidence="3" key="2">
    <citation type="submission" date="2012-03" db="EMBL/GenBank/DDBJ databases">
        <title>The complete genome sequence of the pioneer microbe on fresh volcanic deposit, Leptospirillum ferrooxidans strain C2-3.</title>
        <authorList>
            <person name="Fujimura R."/>
            <person name="Sato Y."/>
            <person name="Nishizawa T."/>
            <person name="Nanba K."/>
            <person name="Oshima K."/>
            <person name="Hattori M."/>
            <person name="Kamijo T."/>
            <person name="Ohta H."/>
        </authorList>
    </citation>
    <scope>NUCLEOTIDE SEQUENCE [LARGE SCALE GENOMIC DNA]</scope>
    <source>
        <strain evidence="3">C2-3</strain>
    </source>
</reference>
<keyword evidence="1" id="KW-1133">Transmembrane helix</keyword>
<dbReference type="HOGENOM" id="CLU_648593_0_0_0"/>
<dbReference type="STRING" id="1162668.LFE_0498"/>
<dbReference type="KEGG" id="lfc:LFE_0498"/>
<keyword evidence="1" id="KW-0812">Transmembrane</keyword>
<keyword evidence="3" id="KW-1185">Reference proteome</keyword>
<dbReference type="PATRIC" id="fig|1162668.3.peg.589"/>
<dbReference type="AlphaFoldDB" id="I0ILR7"/>
<sequence length="423" mass="46939">MLKPFSLRFKSGHMPLRPVRFSGDQVITSGTIPDVPQRSDCVLYFPAGLTLVFRSSRAAQGSRKMSIADSRKLIAGGLGLSPRNVLTWNAPEGFWWFVSPPGWEAVNQSLPVFLGLPAFIRPMGAIATDPLGVYGYLFPVMAEGNPDSVSGFVVILQSGGVMESNVISMATVSNPQSFLLGISSFLDHLLQTISQEEGPAPKEEISWIRDSRNRTALDWNQVAGTIQDIPFDLLGDALKDPPFVHESLSAKNASWRSIFLKVLPGSLLGMLLFLIALFFVRHFDHLAIERTRILKARHELLLARLTNARMVHILLSDVNADLSSQMDLSWGLTRLDIASSPLTSRELILFRAGAAKYNWFIEGRAPSRILLDTLVGRTKERIAAQHLLLTNPRPIYLPVEDLSPSFLFQGQWNGLLRKEEEGK</sequence>
<feature type="transmembrane region" description="Helical" evidence="1">
    <location>
        <begin position="258"/>
        <end position="280"/>
    </location>
</feature>
<organism evidence="2 3">
    <name type="scientific">Leptospirillum ferrooxidans (strain C2-3)</name>
    <dbReference type="NCBI Taxonomy" id="1162668"/>
    <lineage>
        <taxon>Bacteria</taxon>
        <taxon>Pseudomonadati</taxon>
        <taxon>Nitrospirota</taxon>
        <taxon>Nitrospiria</taxon>
        <taxon>Nitrospirales</taxon>
        <taxon>Nitrospiraceae</taxon>
        <taxon>Leptospirillum</taxon>
    </lineage>
</organism>
<gene>
    <name evidence="2" type="ordered locus">LFE_0498</name>
</gene>
<proteinExistence type="predicted"/>
<keyword evidence="1" id="KW-0472">Membrane</keyword>